<accession>A0ABQ1ZKW8</accession>
<proteinExistence type="predicted"/>
<evidence type="ECO:0000313" key="1">
    <source>
        <dbReference type="EMBL" id="GGH67787.1"/>
    </source>
</evidence>
<gene>
    <name evidence="1" type="ORF">GCM10007362_01140</name>
</gene>
<evidence type="ECO:0000313" key="2">
    <source>
        <dbReference type="Proteomes" id="UP000605427"/>
    </source>
</evidence>
<reference evidence="2" key="1">
    <citation type="journal article" date="2019" name="Int. J. Syst. Evol. Microbiol.">
        <title>The Global Catalogue of Microorganisms (GCM) 10K type strain sequencing project: providing services to taxonomists for standard genome sequencing and annotation.</title>
        <authorList>
            <consortium name="The Broad Institute Genomics Platform"/>
            <consortium name="The Broad Institute Genome Sequencing Center for Infectious Disease"/>
            <person name="Wu L."/>
            <person name="Ma J."/>
        </authorList>
    </citation>
    <scope>NUCLEOTIDE SEQUENCE [LARGE SCALE GENOMIC DNA]</scope>
    <source>
        <strain evidence="2">CCM 8702</strain>
    </source>
</reference>
<comment type="caution">
    <text evidence="1">The sequence shown here is derived from an EMBL/GenBank/DDBJ whole genome shotgun (WGS) entry which is preliminary data.</text>
</comment>
<sequence>MDNETLQNLQDYSNLLCKSQFGKPPESVDIHSNERSILFFYRGLTDARDERLPKDPDECYTHIYILLEQFIFPSIRPKIEKLTGRKTDLAYIDWKIESDTALIAVLLKPDNQPYAEDLYAGKAELHRVVESVTEKVQKSPVNIESFWLRDNLLLIIRSGLLINLEKKLVKKGFNSQLRVAKRELELDRFLEELPIRKLLNRKLNAAYLDWAFEDDLSLLTLDFTENPSDAG</sequence>
<dbReference type="EMBL" id="BMDD01000001">
    <property type="protein sequence ID" value="GGH67787.1"/>
    <property type="molecule type" value="Genomic_DNA"/>
</dbReference>
<name>A0ABQ1ZKW8_9BACL</name>
<organism evidence="1 2">
    <name type="scientific">Saccharibacillus endophyticus</name>
    <dbReference type="NCBI Taxonomy" id="2060666"/>
    <lineage>
        <taxon>Bacteria</taxon>
        <taxon>Bacillati</taxon>
        <taxon>Bacillota</taxon>
        <taxon>Bacilli</taxon>
        <taxon>Bacillales</taxon>
        <taxon>Paenibacillaceae</taxon>
        <taxon>Saccharibacillus</taxon>
    </lineage>
</organism>
<evidence type="ECO:0008006" key="3">
    <source>
        <dbReference type="Google" id="ProtNLM"/>
    </source>
</evidence>
<dbReference type="Proteomes" id="UP000605427">
    <property type="component" value="Unassembled WGS sequence"/>
</dbReference>
<protein>
    <recommendedName>
        <fullName evidence="3">DUF2294 family protein</fullName>
    </recommendedName>
</protein>
<dbReference type="RefSeq" id="WP_172237568.1">
    <property type="nucleotide sequence ID" value="NZ_BMDD01000001.1"/>
</dbReference>
<keyword evidence="2" id="KW-1185">Reference proteome</keyword>